<keyword evidence="2" id="KW-1185">Reference proteome</keyword>
<comment type="caution">
    <text evidence="1">The sequence shown here is derived from an EMBL/GenBank/DDBJ whole genome shotgun (WGS) entry which is preliminary data.</text>
</comment>
<evidence type="ECO:0000313" key="1">
    <source>
        <dbReference type="EMBL" id="KAB0794901.1"/>
    </source>
</evidence>
<accession>A0A5N4AC64</accession>
<dbReference type="Proteomes" id="UP000327044">
    <property type="component" value="Unassembled WGS sequence"/>
</dbReference>
<sequence length="186" mass="21474">MKTKLAGEGLTAQYNNDADFALAARKIVALAFVPIDNLDDAFEELSESTPVELEPILHWFENNYIGRPNRRGKRREPTFPSELWTVFERTLNGDARTNNIVEAAHRALQAEMGMDHPTLWKFIDSLKKVQSGRDQTFEEYIRGDGPIPKRRKYIQADNRILNILQDRNIRTHNELLQGIAHNFLMN</sequence>
<organism evidence="1 2">
    <name type="scientific">Photinus pyralis</name>
    <name type="common">Common eastern firefly</name>
    <name type="synonym">Lampyris pyralis</name>
    <dbReference type="NCBI Taxonomy" id="7054"/>
    <lineage>
        <taxon>Eukaryota</taxon>
        <taxon>Metazoa</taxon>
        <taxon>Ecdysozoa</taxon>
        <taxon>Arthropoda</taxon>
        <taxon>Hexapoda</taxon>
        <taxon>Insecta</taxon>
        <taxon>Pterygota</taxon>
        <taxon>Neoptera</taxon>
        <taxon>Endopterygota</taxon>
        <taxon>Coleoptera</taxon>
        <taxon>Polyphaga</taxon>
        <taxon>Elateriformia</taxon>
        <taxon>Elateroidea</taxon>
        <taxon>Lampyridae</taxon>
        <taxon>Lampyrinae</taxon>
        <taxon>Photinus</taxon>
    </lineage>
</organism>
<proteinExistence type="predicted"/>
<dbReference type="InParanoid" id="A0A5N4AC64"/>
<gene>
    <name evidence="1" type="ORF">PPYR_11740</name>
</gene>
<name>A0A5N4AC64_PHOPY</name>
<reference evidence="1 2" key="1">
    <citation type="journal article" date="2018" name="Elife">
        <title>Firefly genomes illuminate parallel origins of bioluminescence in beetles.</title>
        <authorList>
            <person name="Fallon T.R."/>
            <person name="Lower S.E."/>
            <person name="Chang C.H."/>
            <person name="Bessho-Uehara M."/>
            <person name="Martin G.J."/>
            <person name="Bewick A.J."/>
            <person name="Behringer M."/>
            <person name="Debat H.J."/>
            <person name="Wong I."/>
            <person name="Day J.C."/>
            <person name="Suvorov A."/>
            <person name="Silva C.J."/>
            <person name="Stanger-Hall K.F."/>
            <person name="Hall D.W."/>
            <person name="Schmitz R.J."/>
            <person name="Nelson D.R."/>
            <person name="Lewis S.M."/>
            <person name="Shigenobu S."/>
            <person name="Bybee S.M."/>
            <person name="Larracuente A.M."/>
            <person name="Oba Y."/>
            <person name="Weng J.K."/>
        </authorList>
    </citation>
    <scope>NUCLEOTIDE SEQUENCE [LARGE SCALE GENOMIC DNA]</scope>
    <source>
        <strain evidence="1">1611_PpyrPB1</strain>
        <tissue evidence="1">Whole body</tissue>
    </source>
</reference>
<dbReference type="AlphaFoldDB" id="A0A5N4AC64"/>
<evidence type="ECO:0000313" key="2">
    <source>
        <dbReference type="Proteomes" id="UP000327044"/>
    </source>
</evidence>
<protein>
    <submittedName>
        <fullName evidence="1">Uncharacterized protein</fullName>
    </submittedName>
</protein>
<dbReference type="EMBL" id="VVIM01000008">
    <property type="protein sequence ID" value="KAB0794901.1"/>
    <property type="molecule type" value="Genomic_DNA"/>
</dbReference>